<dbReference type="PROSITE" id="PS00108">
    <property type="entry name" value="PROTEIN_KINASE_ST"/>
    <property type="match status" value="1"/>
</dbReference>
<evidence type="ECO:0000256" key="6">
    <source>
        <dbReference type="PIRSR" id="PIRSR630616-1"/>
    </source>
</evidence>
<feature type="active site" description="Proton acceptor" evidence="6">
    <location>
        <position position="198"/>
    </location>
</feature>
<dbReference type="InterPro" id="IPR030616">
    <property type="entry name" value="Aur-like"/>
</dbReference>
<dbReference type="GeneID" id="19955076"/>
<dbReference type="RefSeq" id="XP_008618694.1">
    <property type="nucleotide sequence ID" value="XM_008620472.1"/>
</dbReference>
<evidence type="ECO:0000256" key="9">
    <source>
        <dbReference type="PROSITE-ProRule" id="PRU10141"/>
    </source>
</evidence>
<evidence type="ECO:0000256" key="4">
    <source>
        <dbReference type="ARBA" id="ARBA00022777"/>
    </source>
</evidence>
<evidence type="ECO:0000256" key="3">
    <source>
        <dbReference type="ARBA" id="ARBA00022741"/>
    </source>
</evidence>
<dbReference type="eggNOG" id="KOG0583">
    <property type="taxonomic scope" value="Eukaryota"/>
</dbReference>
<organism evidence="12 13">
    <name type="scientific">Saprolegnia diclina (strain VS20)</name>
    <dbReference type="NCBI Taxonomy" id="1156394"/>
    <lineage>
        <taxon>Eukaryota</taxon>
        <taxon>Sar</taxon>
        <taxon>Stramenopiles</taxon>
        <taxon>Oomycota</taxon>
        <taxon>Saprolegniomycetes</taxon>
        <taxon>Saprolegniales</taxon>
        <taxon>Saprolegniaceae</taxon>
        <taxon>Saprolegnia</taxon>
    </lineage>
</organism>
<dbReference type="Proteomes" id="UP000030762">
    <property type="component" value="Unassembled WGS sequence"/>
</dbReference>
<feature type="binding site" evidence="7">
    <location>
        <position position="220"/>
    </location>
    <ligand>
        <name>ATP</name>
        <dbReference type="ChEBI" id="CHEBI:30616"/>
    </ligand>
</feature>
<evidence type="ECO:0000259" key="11">
    <source>
        <dbReference type="PROSITE" id="PS50011"/>
    </source>
</evidence>
<feature type="binding site" evidence="7 9">
    <location>
        <position position="100"/>
    </location>
    <ligand>
        <name>ATP</name>
        <dbReference type="ChEBI" id="CHEBI:30616"/>
    </ligand>
</feature>
<name>T0PR08_SAPDV</name>
<keyword evidence="2" id="KW-0808">Transferase</keyword>
<dbReference type="VEuPathDB" id="FungiDB:SDRG_14349"/>
<feature type="cross-link" description="Glycyl lysine isopeptide (Lys-Gly) (interchain with G-Cter in SUMO2)" evidence="8">
    <location>
        <position position="200"/>
    </location>
</feature>
<gene>
    <name evidence="12" type="ORF">SDRG_14349</name>
</gene>
<comment type="similarity">
    <text evidence="10">Belongs to the protein kinase superfamily.</text>
</comment>
<dbReference type="SUPFAM" id="SSF56112">
    <property type="entry name" value="Protein kinase-like (PK-like)"/>
    <property type="match status" value="1"/>
</dbReference>
<dbReference type="AlphaFoldDB" id="T0PR08"/>
<keyword evidence="13" id="KW-1185">Reference proteome</keyword>
<keyword evidence="5 7" id="KW-0067">ATP-binding</keyword>
<dbReference type="Pfam" id="PF00069">
    <property type="entry name" value="Pkinase"/>
    <property type="match status" value="1"/>
</dbReference>
<dbReference type="OrthoDB" id="541276at2759"/>
<dbReference type="OMA" id="QAYQRKD"/>
<dbReference type="InParanoid" id="T0PR08"/>
<dbReference type="PANTHER" id="PTHR24350">
    <property type="entry name" value="SERINE/THREONINE-PROTEIN KINASE IAL-RELATED"/>
    <property type="match status" value="1"/>
</dbReference>
<evidence type="ECO:0000256" key="2">
    <source>
        <dbReference type="ARBA" id="ARBA00022679"/>
    </source>
</evidence>
<sequence>MSDRAPHPTRSTGQFTTTLLRLFPRYSSTAVASFAALPPWLALQLGPLRTPPPPVLLDTFRWPPLCDIYTLDKSRRLGHGSSSDLYLGTHKFSRKSVAVKRFHHVPMINQAYQRKDLRSEVAALRALRGQKHIVQILDHYTTDHDDEMDVVLELVPGGTLADLLCNQGRLAEPVVRSLLDQLVDAVAACHDCDIVHRDIKPDNILLTDADPTRAVLKLGDFGFATSGRHGLTRRCGSSGYMAPEMEAGAVYGHSIDVWSVGVVAYNLLTGCMPVFDASSTRVVLPPDAVLSPRAVDFLNTILEPNPSLRPTIDALKLHPWLQMSSPPTTSLAGFLTQCKAMARDPAVAKRLANVVCALEACEATPAVDLDRLVAAVVAALDDVTTDLPLLGGQVEAYRASLRQLDVCCR</sequence>
<protein>
    <submittedName>
        <fullName evidence="12">CAMK/CAMKL protein kinase</fullName>
    </submittedName>
</protein>
<dbReference type="SMART" id="SM00220">
    <property type="entry name" value="S_TKc"/>
    <property type="match status" value="1"/>
</dbReference>
<dbReference type="InterPro" id="IPR011009">
    <property type="entry name" value="Kinase-like_dom_sf"/>
</dbReference>
<dbReference type="GO" id="GO:0005524">
    <property type="term" value="F:ATP binding"/>
    <property type="evidence" value="ECO:0007669"/>
    <property type="project" value="UniProtKB-UniRule"/>
</dbReference>
<dbReference type="STRING" id="1156394.T0PR08"/>
<dbReference type="InterPro" id="IPR008271">
    <property type="entry name" value="Ser/Thr_kinase_AS"/>
</dbReference>
<keyword evidence="1 10" id="KW-0723">Serine/threonine-protein kinase</keyword>
<evidence type="ECO:0000256" key="5">
    <source>
        <dbReference type="ARBA" id="ARBA00022840"/>
    </source>
</evidence>
<keyword evidence="3 7" id="KW-0547">Nucleotide-binding</keyword>
<reference evidence="12 13" key="1">
    <citation type="submission" date="2012-04" db="EMBL/GenBank/DDBJ databases">
        <title>The Genome Sequence of Saprolegnia declina VS20.</title>
        <authorList>
            <consortium name="The Broad Institute Genome Sequencing Platform"/>
            <person name="Russ C."/>
            <person name="Nusbaum C."/>
            <person name="Tyler B."/>
            <person name="van West P."/>
            <person name="Dieguez-Uribeondo J."/>
            <person name="de Bruijn I."/>
            <person name="Tripathy S."/>
            <person name="Jiang R."/>
            <person name="Young S.K."/>
            <person name="Zeng Q."/>
            <person name="Gargeya S."/>
            <person name="Fitzgerald M."/>
            <person name="Haas B."/>
            <person name="Abouelleil A."/>
            <person name="Alvarado L."/>
            <person name="Arachchi H.M."/>
            <person name="Berlin A."/>
            <person name="Chapman S.B."/>
            <person name="Goldberg J."/>
            <person name="Griggs A."/>
            <person name="Gujja S."/>
            <person name="Hansen M."/>
            <person name="Howarth C."/>
            <person name="Imamovic A."/>
            <person name="Larimer J."/>
            <person name="McCowen C."/>
            <person name="Montmayeur A."/>
            <person name="Murphy C."/>
            <person name="Neiman D."/>
            <person name="Pearson M."/>
            <person name="Priest M."/>
            <person name="Roberts A."/>
            <person name="Saif S."/>
            <person name="Shea T."/>
            <person name="Sisk P."/>
            <person name="Sykes S."/>
            <person name="Wortman J."/>
            <person name="Nusbaum C."/>
            <person name="Birren B."/>
        </authorList>
    </citation>
    <scope>NUCLEOTIDE SEQUENCE [LARGE SCALE GENOMIC DNA]</scope>
    <source>
        <strain evidence="12 13">VS20</strain>
    </source>
</reference>
<evidence type="ECO:0000256" key="7">
    <source>
        <dbReference type="PIRSR" id="PIRSR630616-2"/>
    </source>
</evidence>
<dbReference type="PROSITE" id="PS00107">
    <property type="entry name" value="PROTEIN_KINASE_ATP"/>
    <property type="match status" value="1"/>
</dbReference>
<dbReference type="GO" id="GO:0004674">
    <property type="term" value="F:protein serine/threonine kinase activity"/>
    <property type="evidence" value="ECO:0007669"/>
    <property type="project" value="UniProtKB-KW"/>
</dbReference>
<evidence type="ECO:0000256" key="1">
    <source>
        <dbReference type="ARBA" id="ARBA00022527"/>
    </source>
</evidence>
<evidence type="ECO:0000256" key="8">
    <source>
        <dbReference type="PIRSR" id="PIRSR630616-3"/>
    </source>
</evidence>
<dbReference type="EMBL" id="JH767201">
    <property type="protein sequence ID" value="EQC27929.1"/>
    <property type="molecule type" value="Genomic_DNA"/>
</dbReference>
<dbReference type="InterPro" id="IPR017441">
    <property type="entry name" value="Protein_kinase_ATP_BS"/>
</dbReference>
<accession>T0PR08</accession>
<proteinExistence type="inferred from homology"/>
<dbReference type="Gene3D" id="1.10.510.10">
    <property type="entry name" value="Transferase(Phosphotransferase) domain 1"/>
    <property type="match status" value="1"/>
</dbReference>
<evidence type="ECO:0000313" key="12">
    <source>
        <dbReference type="EMBL" id="EQC27929.1"/>
    </source>
</evidence>
<evidence type="ECO:0000313" key="13">
    <source>
        <dbReference type="Proteomes" id="UP000030762"/>
    </source>
</evidence>
<evidence type="ECO:0000256" key="10">
    <source>
        <dbReference type="RuleBase" id="RU000304"/>
    </source>
</evidence>
<dbReference type="PROSITE" id="PS50011">
    <property type="entry name" value="PROTEIN_KINASE_DOM"/>
    <property type="match status" value="1"/>
</dbReference>
<dbReference type="InterPro" id="IPR000719">
    <property type="entry name" value="Prot_kinase_dom"/>
</dbReference>
<feature type="domain" description="Protein kinase" evidence="11">
    <location>
        <begin position="71"/>
        <end position="321"/>
    </location>
</feature>
<keyword evidence="4 12" id="KW-0418">Kinase</keyword>